<sequence>MKTEELKMVSEWDKTFPKSEKVEHKKITFVNRYGITLAADMYTPNK</sequence>
<reference evidence="2" key="1">
    <citation type="submission" date="2018-09" db="EMBL/GenBank/DDBJ databases">
        <title>Draft Genome Sequence of Mediterraneibacter sp. KCTC 15684.</title>
        <authorList>
            <person name="Kim J.S."/>
            <person name="Han K.I."/>
            <person name="Suh M.K."/>
            <person name="Lee K.C."/>
            <person name="Eom M.K."/>
            <person name="Lee J.H."/>
            <person name="Park S.H."/>
            <person name="Kang S.W."/>
            <person name="Park J.E."/>
            <person name="Oh B.S."/>
            <person name="Yu S.Y."/>
            <person name="Choi S.H."/>
            <person name="Lee D.H."/>
            <person name="Yoon H."/>
            <person name="Kim B."/>
            <person name="Yang S.J."/>
            <person name="Lee J.S."/>
        </authorList>
    </citation>
    <scope>NUCLEOTIDE SEQUENCE [LARGE SCALE GENOMIC DNA]</scope>
    <source>
        <strain evidence="2">KCTC 15684</strain>
    </source>
</reference>
<dbReference type="Proteomes" id="UP000265643">
    <property type="component" value="Unassembled WGS sequence"/>
</dbReference>
<dbReference type="EMBL" id="BHGK01000001">
    <property type="protein sequence ID" value="GCA67558.1"/>
    <property type="molecule type" value="Genomic_DNA"/>
</dbReference>
<evidence type="ECO:0000313" key="2">
    <source>
        <dbReference type="Proteomes" id="UP000265643"/>
    </source>
</evidence>
<proteinExistence type="predicted"/>
<protein>
    <submittedName>
        <fullName evidence="1">Uncharacterized protein</fullName>
    </submittedName>
</protein>
<keyword evidence="2" id="KW-1185">Reference proteome</keyword>
<dbReference type="Gene3D" id="3.40.50.1820">
    <property type="entry name" value="alpha/beta hydrolase"/>
    <property type="match status" value="1"/>
</dbReference>
<evidence type="ECO:0000313" key="1">
    <source>
        <dbReference type="EMBL" id="GCA67558.1"/>
    </source>
</evidence>
<comment type="caution">
    <text evidence="1">The sequence shown here is derived from an EMBL/GenBank/DDBJ whole genome shotgun (WGS) entry which is preliminary data.</text>
</comment>
<gene>
    <name evidence="1" type="ORF">KGMB01110_19940</name>
</gene>
<name>A0A391P9D2_9FIRM</name>
<dbReference type="InterPro" id="IPR029058">
    <property type="entry name" value="AB_hydrolase_fold"/>
</dbReference>
<accession>A0A391P9D2</accession>
<dbReference type="AlphaFoldDB" id="A0A391P9D2"/>
<organism evidence="1 2">
    <name type="scientific">Mediterraneibacter butyricigenes</name>
    <dbReference type="NCBI Taxonomy" id="2316025"/>
    <lineage>
        <taxon>Bacteria</taxon>
        <taxon>Bacillati</taxon>
        <taxon>Bacillota</taxon>
        <taxon>Clostridia</taxon>
        <taxon>Lachnospirales</taxon>
        <taxon>Lachnospiraceae</taxon>
        <taxon>Mediterraneibacter</taxon>
    </lineage>
</organism>